<evidence type="ECO:0000256" key="3">
    <source>
        <dbReference type="ARBA" id="ARBA00001964"/>
    </source>
</evidence>
<evidence type="ECO:0000256" key="1">
    <source>
        <dbReference type="ARBA" id="ARBA00001941"/>
    </source>
</evidence>
<dbReference type="GO" id="GO:0006098">
    <property type="term" value="P:pentose-phosphate shunt"/>
    <property type="evidence" value="ECO:0007669"/>
    <property type="project" value="TreeGrafter"/>
</dbReference>
<dbReference type="CDD" id="cd07033">
    <property type="entry name" value="TPP_PYR_DXS_TK_like"/>
    <property type="match status" value="1"/>
</dbReference>
<dbReference type="EMBL" id="PXOA01000035">
    <property type="protein sequence ID" value="RFU81663.1"/>
    <property type="molecule type" value="Genomic_DNA"/>
</dbReference>
<dbReference type="PROSITE" id="PS00802">
    <property type="entry name" value="TRANSKETOLASE_2"/>
    <property type="match status" value="1"/>
</dbReference>
<dbReference type="Pfam" id="PF00456">
    <property type="entry name" value="Transketolase_N"/>
    <property type="match status" value="1"/>
</dbReference>
<evidence type="ECO:0000259" key="9">
    <source>
        <dbReference type="SMART" id="SM00861"/>
    </source>
</evidence>
<dbReference type="GO" id="GO:0004802">
    <property type="term" value="F:transketolase activity"/>
    <property type="evidence" value="ECO:0007669"/>
    <property type="project" value="TreeGrafter"/>
</dbReference>
<dbReference type="InterPro" id="IPR005474">
    <property type="entry name" value="Transketolase_N"/>
</dbReference>
<dbReference type="Pfam" id="PF22613">
    <property type="entry name" value="Transketolase_C_1"/>
    <property type="match status" value="1"/>
</dbReference>
<feature type="domain" description="Transketolase-like pyrimidine-binding" evidence="9">
    <location>
        <begin position="371"/>
        <end position="545"/>
    </location>
</feature>
<dbReference type="AlphaFoldDB" id="A0A395P091"/>
<comment type="similarity">
    <text evidence="4">Belongs to the transketolase family.</text>
</comment>
<dbReference type="SUPFAM" id="SSF52518">
    <property type="entry name" value="Thiamin diphosphate-binding fold (THDP-binding)"/>
    <property type="match status" value="2"/>
</dbReference>
<dbReference type="STRING" id="490622.A0A395P091"/>
<dbReference type="Pfam" id="PF02779">
    <property type="entry name" value="Transket_pyr"/>
    <property type="match status" value="1"/>
</dbReference>
<evidence type="ECO:0000256" key="8">
    <source>
        <dbReference type="ARBA" id="ARBA00023052"/>
    </source>
</evidence>
<keyword evidence="8" id="KW-0786">Thiamine pyrophosphate</keyword>
<dbReference type="InterPro" id="IPR055152">
    <property type="entry name" value="Transketolase-like_C_2"/>
</dbReference>
<sequence>MASSRNRDFKDTLTQDGHAVLGLRSLLFDICNQNGGGHGGSAIGMAAIGVALWKYIMRYNPSNPEWFDRDRFVLSNGHAAMFLYALSHLVGYEVWTMDELKGYGNAKLNGYTTISHAHPEIDVPGIEVTTGPLGQGIANAVGLAIASKHLATKFNKPGFEVVQSKIYCIVGDGCLMEGVALEAISLAGNLKLDNLVVIYDNNQVTCDGPLDWINVDDTNGRMKSSGWHVVDVQDGSDDVQAIVLALEQALELRGKPVMLNIRTVIGLGTQVAGTSSAHHCKFDEGNVREFKIRAGQDPSTAHLVSDSVLAYFRERKLWGDQLEKNWNQLIQGYEEAYPGLAQKFAERRRGVDTTTCLAMLKETDASRFTGRATREASGSILEEIWETHCGLFGGGADLVTSNKISYAPADVFHPTISYRGRFLRYGVREHAMCGISNGIAAFNPGTFLPITATFFMFYLYAAPSIRMGALSKLPVIHIATHDSFAEGQNGPTHQPVELDSLFRAMPNLTYIRPCDAEEVIGAWMMSLGNRQGPTILSLGRDPVGPIPNTSRFKVARGAYVIHEALNAKLTIVSCGTNLHYAVAAASIMTLSGTPTRVVSAPCLELFEAQNKDYQDSVFPLDGCPIVSVEEYVPTIWARYTTASIGMSQYGYSASNESNYQRFGLNTEGIVARLNSYLKELDGRNARAAGWRLI</sequence>
<name>A0A395P091_TRIAR</name>
<dbReference type="CDD" id="cd02012">
    <property type="entry name" value="TPP_TK"/>
    <property type="match status" value="1"/>
</dbReference>
<evidence type="ECO:0000256" key="2">
    <source>
        <dbReference type="ARBA" id="ARBA00001946"/>
    </source>
</evidence>
<dbReference type="SUPFAM" id="SSF52922">
    <property type="entry name" value="TK C-terminal domain-like"/>
    <property type="match status" value="1"/>
</dbReference>
<keyword evidence="7" id="KW-0460">Magnesium</keyword>
<comment type="cofactor">
    <cofactor evidence="1">
        <name>Co(2+)</name>
        <dbReference type="ChEBI" id="CHEBI:48828"/>
    </cofactor>
</comment>
<dbReference type="GO" id="GO:0046872">
    <property type="term" value="F:metal ion binding"/>
    <property type="evidence" value="ECO:0007669"/>
    <property type="project" value="UniProtKB-KW"/>
</dbReference>
<reference evidence="10 11" key="1">
    <citation type="journal article" date="2018" name="PLoS Pathog.">
        <title>Evolution of structural diversity of trichothecenes, a family of toxins produced by plant pathogenic and entomopathogenic fungi.</title>
        <authorList>
            <person name="Proctor R.H."/>
            <person name="McCormick S.P."/>
            <person name="Kim H.S."/>
            <person name="Cardoza R.E."/>
            <person name="Stanley A.M."/>
            <person name="Lindo L."/>
            <person name="Kelly A."/>
            <person name="Brown D.W."/>
            <person name="Lee T."/>
            <person name="Vaughan M.M."/>
            <person name="Alexander N.J."/>
            <person name="Busman M."/>
            <person name="Gutierrez S."/>
        </authorList>
    </citation>
    <scope>NUCLEOTIDE SEQUENCE [LARGE SCALE GENOMIC DNA]</scope>
    <source>
        <strain evidence="10 11">IBT 40837</strain>
    </source>
</reference>
<comment type="cofactor">
    <cofactor evidence="3">
        <name>thiamine diphosphate</name>
        <dbReference type="ChEBI" id="CHEBI:58937"/>
    </cofactor>
</comment>
<dbReference type="Gene3D" id="3.40.50.920">
    <property type="match status" value="1"/>
</dbReference>
<protein>
    <submittedName>
        <fullName evidence="10">Transketolase</fullName>
    </submittedName>
</protein>
<dbReference type="PANTHER" id="PTHR43522:SF6">
    <property type="entry name" value="TRANSKETOLASE-LIKE PYRIMIDINE-BINDING DOMAIN-CONTAINING PROTEIN-RELATED"/>
    <property type="match status" value="1"/>
</dbReference>
<comment type="cofactor">
    <cofactor evidence="2">
        <name>Mg(2+)</name>
        <dbReference type="ChEBI" id="CHEBI:18420"/>
    </cofactor>
</comment>
<dbReference type="InterPro" id="IPR020826">
    <property type="entry name" value="Transketolase_BS"/>
</dbReference>
<keyword evidence="6" id="KW-0479">Metal-binding</keyword>
<dbReference type="PANTHER" id="PTHR43522">
    <property type="entry name" value="TRANSKETOLASE"/>
    <property type="match status" value="1"/>
</dbReference>
<accession>A0A395P091</accession>
<dbReference type="GO" id="GO:0005829">
    <property type="term" value="C:cytosol"/>
    <property type="evidence" value="ECO:0007669"/>
    <property type="project" value="TreeGrafter"/>
</dbReference>
<dbReference type="SMART" id="SM00861">
    <property type="entry name" value="Transket_pyr"/>
    <property type="match status" value="1"/>
</dbReference>
<dbReference type="Proteomes" id="UP000266272">
    <property type="component" value="Unassembled WGS sequence"/>
</dbReference>
<dbReference type="Gene3D" id="3.40.50.970">
    <property type="match status" value="2"/>
</dbReference>
<keyword evidence="5" id="KW-0808">Transferase</keyword>
<evidence type="ECO:0000313" key="11">
    <source>
        <dbReference type="Proteomes" id="UP000266272"/>
    </source>
</evidence>
<dbReference type="OrthoDB" id="10267175at2759"/>
<gene>
    <name evidence="10" type="ORF">TARUN_551</name>
</gene>
<dbReference type="InterPro" id="IPR005475">
    <property type="entry name" value="Transketolase-like_Pyr-bd"/>
</dbReference>
<organism evidence="10 11">
    <name type="scientific">Trichoderma arundinaceum</name>
    <dbReference type="NCBI Taxonomy" id="490622"/>
    <lineage>
        <taxon>Eukaryota</taxon>
        <taxon>Fungi</taxon>
        <taxon>Dikarya</taxon>
        <taxon>Ascomycota</taxon>
        <taxon>Pezizomycotina</taxon>
        <taxon>Sordariomycetes</taxon>
        <taxon>Hypocreomycetidae</taxon>
        <taxon>Hypocreales</taxon>
        <taxon>Hypocreaceae</taxon>
        <taxon>Trichoderma</taxon>
    </lineage>
</organism>
<dbReference type="InterPro" id="IPR029061">
    <property type="entry name" value="THDP-binding"/>
</dbReference>
<proteinExistence type="inferred from homology"/>
<dbReference type="InterPro" id="IPR009014">
    <property type="entry name" value="Transketo_C/PFOR_II"/>
</dbReference>
<dbReference type="GO" id="GO:0005634">
    <property type="term" value="C:nucleus"/>
    <property type="evidence" value="ECO:0007669"/>
    <property type="project" value="TreeGrafter"/>
</dbReference>
<dbReference type="InterPro" id="IPR033247">
    <property type="entry name" value="Transketolase_fam"/>
</dbReference>
<comment type="caution">
    <text evidence="10">The sequence shown here is derived from an EMBL/GenBank/DDBJ whole genome shotgun (WGS) entry which is preliminary data.</text>
</comment>
<evidence type="ECO:0000256" key="6">
    <source>
        <dbReference type="ARBA" id="ARBA00022723"/>
    </source>
</evidence>
<keyword evidence="11" id="KW-1185">Reference proteome</keyword>
<evidence type="ECO:0000256" key="4">
    <source>
        <dbReference type="ARBA" id="ARBA00007131"/>
    </source>
</evidence>
<evidence type="ECO:0000313" key="10">
    <source>
        <dbReference type="EMBL" id="RFU81663.1"/>
    </source>
</evidence>
<evidence type="ECO:0000256" key="7">
    <source>
        <dbReference type="ARBA" id="ARBA00022842"/>
    </source>
</evidence>
<evidence type="ECO:0000256" key="5">
    <source>
        <dbReference type="ARBA" id="ARBA00022679"/>
    </source>
</evidence>